<accession>A0AAJ0C8K2</accession>
<feature type="region of interest" description="Disordered" evidence="1">
    <location>
        <begin position="189"/>
        <end position="242"/>
    </location>
</feature>
<evidence type="ECO:0000256" key="2">
    <source>
        <dbReference type="SAM" id="SignalP"/>
    </source>
</evidence>
<feature type="compositionally biased region" description="Basic and acidic residues" evidence="1">
    <location>
        <begin position="220"/>
        <end position="232"/>
    </location>
</feature>
<dbReference type="Proteomes" id="UP001244011">
    <property type="component" value="Unassembled WGS sequence"/>
</dbReference>
<dbReference type="RefSeq" id="XP_060288174.1">
    <property type="nucleotide sequence ID" value="XM_060426801.1"/>
</dbReference>
<gene>
    <name evidence="3" type="ORF">QBC33DRAFT_525275</name>
</gene>
<comment type="caution">
    <text evidence="3">The sequence shown here is derived from an EMBL/GenBank/DDBJ whole genome shotgun (WGS) entry which is preliminary data.</text>
</comment>
<feature type="signal peptide" evidence="2">
    <location>
        <begin position="1"/>
        <end position="17"/>
    </location>
</feature>
<protein>
    <submittedName>
        <fullName evidence="3">Uncharacterized protein</fullName>
    </submittedName>
</protein>
<sequence>MLTLLIGFGAIAGASEGIKASQRKSRREEHRSRKNNLIVHCPKSSEHSMVLEGRRVVLSGDKIYIDTGKDHDMPFGHPFAGYYLAYPDTNYVGLVSTITDEAPIMNWVFVHRETYELKFGTRQFSEGNFTGPFDCTRQDRRLTFGGWEGFCAVKEGSFWAVYFDRDSDKLRSKIKDGTPVIEIELIRKEIRASKPEAAPQSQEGKGEGDWGKEPNGVPHKSQEKGDPERSEEPELPPSPDVE</sequence>
<keyword evidence="2" id="KW-0732">Signal</keyword>
<evidence type="ECO:0000313" key="4">
    <source>
        <dbReference type="Proteomes" id="UP001244011"/>
    </source>
</evidence>
<proteinExistence type="predicted"/>
<evidence type="ECO:0000313" key="3">
    <source>
        <dbReference type="EMBL" id="KAK1771961.1"/>
    </source>
</evidence>
<dbReference type="EMBL" id="MU838998">
    <property type="protein sequence ID" value="KAK1771961.1"/>
    <property type="molecule type" value="Genomic_DNA"/>
</dbReference>
<keyword evidence="4" id="KW-1185">Reference proteome</keyword>
<feature type="chain" id="PRO_5042521158" evidence="2">
    <location>
        <begin position="18"/>
        <end position="242"/>
    </location>
</feature>
<dbReference type="PANTHER" id="PTHR38049:SF2">
    <property type="entry name" value="RICIN B LECTIN DOMAIN-CONTAINING PROTEIN"/>
    <property type="match status" value="1"/>
</dbReference>
<reference evidence="3" key="1">
    <citation type="submission" date="2023-06" db="EMBL/GenBank/DDBJ databases">
        <title>Genome-scale phylogeny and comparative genomics of the fungal order Sordariales.</title>
        <authorList>
            <consortium name="Lawrence Berkeley National Laboratory"/>
            <person name="Hensen N."/>
            <person name="Bonometti L."/>
            <person name="Westerberg I."/>
            <person name="Brannstrom I.O."/>
            <person name="Guillou S."/>
            <person name="Cros-Aarteil S."/>
            <person name="Calhoun S."/>
            <person name="Haridas S."/>
            <person name="Kuo A."/>
            <person name="Mondo S."/>
            <person name="Pangilinan J."/>
            <person name="Riley R."/>
            <person name="Labutti K."/>
            <person name="Andreopoulos B."/>
            <person name="Lipzen A."/>
            <person name="Chen C."/>
            <person name="Yanf M."/>
            <person name="Daum C."/>
            <person name="Ng V."/>
            <person name="Clum A."/>
            <person name="Steindorff A."/>
            <person name="Ohm R."/>
            <person name="Martin F."/>
            <person name="Silar P."/>
            <person name="Natvig D."/>
            <person name="Lalanne C."/>
            <person name="Gautier V."/>
            <person name="Ament-Velasquez S.L."/>
            <person name="Kruys A."/>
            <person name="Hutchinson M.I."/>
            <person name="Powell A.J."/>
            <person name="Barry K."/>
            <person name="Miller A.N."/>
            <person name="Grigoriev I.V."/>
            <person name="Debuchy R."/>
            <person name="Gladieux P."/>
            <person name="Thoren M.H."/>
            <person name="Johannesson H."/>
        </authorList>
    </citation>
    <scope>NUCLEOTIDE SEQUENCE</scope>
    <source>
        <strain evidence="3">8032-3</strain>
    </source>
</reference>
<organism evidence="3 4">
    <name type="scientific">Phialemonium atrogriseum</name>
    <dbReference type="NCBI Taxonomy" id="1093897"/>
    <lineage>
        <taxon>Eukaryota</taxon>
        <taxon>Fungi</taxon>
        <taxon>Dikarya</taxon>
        <taxon>Ascomycota</taxon>
        <taxon>Pezizomycotina</taxon>
        <taxon>Sordariomycetes</taxon>
        <taxon>Sordariomycetidae</taxon>
        <taxon>Cephalothecales</taxon>
        <taxon>Cephalothecaceae</taxon>
        <taxon>Phialemonium</taxon>
    </lineage>
</organism>
<evidence type="ECO:0000256" key="1">
    <source>
        <dbReference type="SAM" id="MobiDB-lite"/>
    </source>
</evidence>
<dbReference type="PANTHER" id="PTHR38049">
    <property type="entry name" value="RICIN B LECTIN DOMAIN-CONTAINING PROTEIN"/>
    <property type="match status" value="1"/>
</dbReference>
<dbReference type="GeneID" id="85309988"/>
<name>A0AAJ0C8K2_9PEZI</name>
<dbReference type="AlphaFoldDB" id="A0AAJ0C8K2"/>